<feature type="transmembrane region" description="Helical" evidence="1">
    <location>
        <begin position="74"/>
        <end position="94"/>
    </location>
</feature>
<name>A0ABZ1TWT8_9ACTN</name>
<protein>
    <submittedName>
        <fullName evidence="2">Uncharacterized protein</fullName>
    </submittedName>
</protein>
<dbReference type="EMBL" id="CP108110">
    <property type="protein sequence ID" value="WUQ83228.1"/>
    <property type="molecule type" value="Genomic_DNA"/>
</dbReference>
<evidence type="ECO:0000313" key="2">
    <source>
        <dbReference type="EMBL" id="WUQ83228.1"/>
    </source>
</evidence>
<proteinExistence type="predicted"/>
<keyword evidence="3" id="KW-1185">Reference proteome</keyword>
<keyword evidence="1" id="KW-0812">Transmembrane</keyword>
<evidence type="ECO:0000313" key="3">
    <source>
        <dbReference type="Proteomes" id="UP001432222"/>
    </source>
</evidence>
<sequence>MGDRGDQDPNIYNHVSGGHFQGPLYQIRDVHGNINFTWAAPPQSPEEIAFRRQVIEETRRQWARQDRERVAARTRAGCGCLAPVAVIVGIVVFYNVTHDVISTVFFSLFAIPVIIGLLGGGRRR</sequence>
<accession>A0ABZ1TWT8</accession>
<gene>
    <name evidence="2" type="ORF">OHA16_09735</name>
</gene>
<keyword evidence="1" id="KW-0472">Membrane</keyword>
<dbReference type="RefSeq" id="WP_328954262.1">
    <property type="nucleotide sequence ID" value="NZ_CP108110.1"/>
</dbReference>
<evidence type="ECO:0000256" key="1">
    <source>
        <dbReference type="SAM" id="Phobius"/>
    </source>
</evidence>
<organism evidence="2 3">
    <name type="scientific">Kitasatospora purpeofusca</name>
    <dbReference type="NCBI Taxonomy" id="67352"/>
    <lineage>
        <taxon>Bacteria</taxon>
        <taxon>Bacillati</taxon>
        <taxon>Actinomycetota</taxon>
        <taxon>Actinomycetes</taxon>
        <taxon>Kitasatosporales</taxon>
        <taxon>Streptomycetaceae</taxon>
        <taxon>Kitasatospora</taxon>
    </lineage>
</organism>
<reference evidence="2" key="1">
    <citation type="submission" date="2022-10" db="EMBL/GenBank/DDBJ databases">
        <title>The complete genomes of actinobacterial strains from the NBC collection.</title>
        <authorList>
            <person name="Joergensen T.S."/>
            <person name="Alvarez Arevalo M."/>
            <person name="Sterndorff E.B."/>
            <person name="Faurdal D."/>
            <person name="Vuksanovic O."/>
            <person name="Mourched A.-S."/>
            <person name="Charusanti P."/>
            <person name="Shaw S."/>
            <person name="Blin K."/>
            <person name="Weber T."/>
        </authorList>
    </citation>
    <scope>NUCLEOTIDE SEQUENCE</scope>
    <source>
        <strain evidence="2">NBC_00222</strain>
    </source>
</reference>
<dbReference type="Proteomes" id="UP001432222">
    <property type="component" value="Chromosome"/>
</dbReference>
<feature type="transmembrane region" description="Helical" evidence="1">
    <location>
        <begin position="100"/>
        <end position="120"/>
    </location>
</feature>
<keyword evidence="1" id="KW-1133">Transmembrane helix</keyword>